<dbReference type="AlphaFoldDB" id="A0A7R8YVG7"/>
<feature type="compositionally biased region" description="Polar residues" evidence="2">
    <location>
        <begin position="71"/>
        <end position="87"/>
    </location>
</feature>
<sequence>MKGVVDLEGRVLILKNELAALRDTNKKLEEFNRKLGEQNLKLEPFIMKMEAQVSKRHPKQQAAMIIPQPPTASTCPTATLQRIRQQT</sequence>
<feature type="region of interest" description="Disordered" evidence="2">
    <location>
        <begin position="68"/>
        <end position="87"/>
    </location>
</feature>
<evidence type="ECO:0000313" key="4">
    <source>
        <dbReference type="Proteomes" id="UP000594454"/>
    </source>
</evidence>
<proteinExistence type="predicted"/>
<organism evidence="3 4">
    <name type="scientific">Hermetia illucens</name>
    <name type="common">Black soldier fly</name>
    <dbReference type="NCBI Taxonomy" id="343691"/>
    <lineage>
        <taxon>Eukaryota</taxon>
        <taxon>Metazoa</taxon>
        <taxon>Ecdysozoa</taxon>
        <taxon>Arthropoda</taxon>
        <taxon>Hexapoda</taxon>
        <taxon>Insecta</taxon>
        <taxon>Pterygota</taxon>
        <taxon>Neoptera</taxon>
        <taxon>Endopterygota</taxon>
        <taxon>Diptera</taxon>
        <taxon>Brachycera</taxon>
        <taxon>Stratiomyomorpha</taxon>
        <taxon>Stratiomyidae</taxon>
        <taxon>Hermetiinae</taxon>
        <taxon>Hermetia</taxon>
    </lineage>
</organism>
<dbReference type="Proteomes" id="UP000594454">
    <property type="component" value="Chromosome 3"/>
</dbReference>
<feature type="coiled-coil region" evidence="1">
    <location>
        <begin position="4"/>
        <end position="41"/>
    </location>
</feature>
<accession>A0A7R8YVG7</accession>
<evidence type="ECO:0000313" key="3">
    <source>
        <dbReference type="EMBL" id="CAD7083789.1"/>
    </source>
</evidence>
<dbReference type="InParanoid" id="A0A7R8YVG7"/>
<evidence type="ECO:0000256" key="1">
    <source>
        <dbReference type="SAM" id="Coils"/>
    </source>
</evidence>
<gene>
    <name evidence="3" type="ORF">HERILL_LOCUS6721</name>
</gene>
<name>A0A7R8YVG7_HERIL</name>
<evidence type="ECO:0000256" key="2">
    <source>
        <dbReference type="SAM" id="MobiDB-lite"/>
    </source>
</evidence>
<reference evidence="3 4" key="1">
    <citation type="submission" date="2020-11" db="EMBL/GenBank/DDBJ databases">
        <authorList>
            <person name="Wallbank WR R."/>
            <person name="Pardo Diaz C."/>
            <person name="Kozak K."/>
            <person name="Martin S."/>
            <person name="Jiggins C."/>
            <person name="Moest M."/>
            <person name="Warren A I."/>
            <person name="Generalovic N T."/>
            <person name="Byers J.R.P. K."/>
            <person name="Montejo-Kovacevich G."/>
            <person name="Yen C E."/>
        </authorList>
    </citation>
    <scope>NUCLEOTIDE SEQUENCE [LARGE SCALE GENOMIC DNA]</scope>
</reference>
<keyword evidence="1" id="KW-0175">Coiled coil</keyword>
<keyword evidence="4" id="KW-1185">Reference proteome</keyword>
<protein>
    <submittedName>
        <fullName evidence="3">Uncharacterized protein</fullName>
    </submittedName>
</protein>
<dbReference type="EMBL" id="LR899011">
    <property type="protein sequence ID" value="CAD7083789.1"/>
    <property type="molecule type" value="Genomic_DNA"/>
</dbReference>